<organism evidence="8 9">
    <name type="scientific">Candidatus Cryptobacteroides excrementipullorum</name>
    <dbReference type="NCBI Taxonomy" id="2840761"/>
    <lineage>
        <taxon>Bacteria</taxon>
        <taxon>Pseudomonadati</taxon>
        <taxon>Bacteroidota</taxon>
        <taxon>Bacteroidia</taxon>
        <taxon>Bacteroidales</taxon>
        <taxon>Candidatus Cryptobacteroides</taxon>
    </lineage>
</organism>
<evidence type="ECO:0000256" key="4">
    <source>
        <dbReference type="ARBA" id="ARBA00023136"/>
    </source>
</evidence>
<evidence type="ECO:0000259" key="6">
    <source>
        <dbReference type="Pfam" id="PF05154"/>
    </source>
</evidence>
<protein>
    <submittedName>
        <fullName evidence="8">TM2 domain-containing protein</fullName>
    </submittedName>
</protein>
<reference evidence="8" key="1">
    <citation type="submission" date="2020-10" db="EMBL/GenBank/DDBJ databases">
        <authorList>
            <person name="Gilroy R."/>
        </authorList>
    </citation>
    <scope>NUCLEOTIDE SEQUENCE</scope>
    <source>
        <strain evidence="8">2478</strain>
    </source>
</reference>
<dbReference type="Pfam" id="PF13240">
    <property type="entry name" value="Zn_Ribbon_1"/>
    <property type="match status" value="1"/>
</dbReference>
<comment type="caution">
    <text evidence="8">The sequence shown here is derived from an EMBL/GenBank/DDBJ whole genome shotgun (WGS) entry which is preliminary data.</text>
</comment>
<keyword evidence="4 5" id="KW-0472">Membrane</keyword>
<feature type="transmembrane region" description="Helical" evidence="5">
    <location>
        <begin position="65"/>
        <end position="92"/>
    </location>
</feature>
<comment type="subcellular location">
    <subcellularLocation>
        <location evidence="1">Membrane</location>
        <topology evidence="1">Multi-pass membrane protein</topology>
    </subcellularLocation>
</comment>
<evidence type="ECO:0000256" key="5">
    <source>
        <dbReference type="SAM" id="Phobius"/>
    </source>
</evidence>
<feature type="domain" description="TM2" evidence="6">
    <location>
        <begin position="36"/>
        <end position="85"/>
    </location>
</feature>
<dbReference type="InterPro" id="IPR007829">
    <property type="entry name" value="TM2"/>
</dbReference>
<dbReference type="EMBL" id="JADILZ010000017">
    <property type="protein sequence ID" value="MBO8477577.1"/>
    <property type="molecule type" value="Genomic_DNA"/>
</dbReference>
<name>A0A9D9IRS6_9BACT</name>
<sequence>MKDVYCPNCGTKVPENVRFCPKCGREICQSGNRTGQKDKLVAGLLAIFLGYLGIHYFYLGKTTGGIITIVLSLCTCGLWSVVTLIQGILMLVSTDEAFAEKYVDNDRKFPLF</sequence>
<dbReference type="GO" id="GO:0016020">
    <property type="term" value="C:membrane"/>
    <property type="evidence" value="ECO:0007669"/>
    <property type="project" value="UniProtKB-SubCell"/>
</dbReference>
<evidence type="ECO:0000313" key="8">
    <source>
        <dbReference type="EMBL" id="MBO8477577.1"/>
    </source>
</evidence>
<evidence type="ECO:0000256" key="1">
    <source>
        <dbReference type="ARBA" id="ARBA00004141"/>
    </source>
</evidence>
<accession>A0A9D9IRS6</accession>
<keyword evidence="2 5" id="KW-0812">Transmembrane</keyword>
<proteinExistence type="predicted"/>
<dbReference type="AlphaFoldDB" id="A0A9D9IRS6"/>
<evidence type="ECO:0000313" key="9">
    <source>
        <dbReference type="Proteomes" id="UP000823771"/>
    </source>
</evidence>
<dbReference type="Proteomes" id="UP000823771">
    <property type="component" value="Unassembled WGS sequence"/>
</dbReference>
<reference evidence="8" key="2">
    <citation type="journal article" date="2021" name="PeerJ">
        <title>Extensive microbial diversity within the chicken gut microbiome revealed by metagenomics and culture.</title>
        <authorList>
            <person name="Gilroy R."/>
            <person name="Ravi A."/>
            <person name="Getino M."/>
            <person name="Pursley I."/>
            <person name="Horton D.L."/>
            <person name="Alikhan N.F."/>
            <person name="Baker D."/>
            <person name="Gharbi K."/>
            <person name="Hall N."/>
            <person name="Watson M."/>
            <person name="Adriaenssens E.M."/>
            <person name="Foster-Nyarko E."/>
            <person name="Jarju S."/>
            <person name="Secka A."/>
            <person name="Antonio M."/>
            <person name="Oren A."/>
            <person name="Chaudhuri R.R."/>
            <person name="La Ragione R."/>
            <person name="Hildebrand F."/>
            <person name="Pallen M.J."/>
        </authorList>
    </citation>
    <scope>NUCLEOTIDE SEQUENCE</scope>
    <source>
        <strain evidence="8">2478</strain>
    </source>
</reference>
<feature type="domain" description="Zinc-ribbon" evidence="7">
    <location>
        <begin position="5"/>
        <end position="26"/>
    </location>
</feature>
<evidence type="ECO:0000256" key="3">
    <source>
        <dbReference type="ARBA" id="ARBA00022989"/>
    </source>
</evidence>
<evidence type="ECO:0000256" key="2">
    <source>
        <dbReference type="ARBA" id="ARBA00022692"/>
    </source>
</evidence>
<dbReference type="InterPro" id="IPR026870">
    <property type="entry name" value="Zinc_ribbon_dom"/>
</dbReference>
<feature type="transmembrane region" description="Helical" evidence="5">
    <location>
        <begin position="40"/>
        <end position="59"/>
    </location>
</feature>
<dbReference type="Pfam" id="PF05154">
    <property type="entry name" value="TM2"/>
    <property type="match status" value="1"/>
</dbReference>
<gene>
    <name evidence="8" type="ORF">IAB80_01570</name>
</gene>
<keyword evidence="3 5" id="KW-1133">Transmembrane helix</keyword>
<evidence type="ECO:0000259" key="7">
    <source>
        <dbReference type="Pfam" id="PF13240"/>
    </source>
</evidence>